<evidence type="ECO:0000256" key="11">
    <source>
        <dbReference type="ARBA" id="ARBA00023212"/>
    </source>
</evidence>
<comment type="subcellular location">
    <subcellularLocation>
        <location evidence="3">Cytoplasm</location>
        <location evidence="3">Cell cortex</location>
    </subcellularLocation>
    <subcellularLocation>
        <location evidence="1">Cytoplasm</location>
        <location evidence="1">Cytoskeleton</location>
        <location evidence="1">Microtubule organizing center</location>
        <location evidence="1">Centrosome</location>
    </subcellularLocation>
    <subcellularLocation>
        <location evidence="2">Cytoplasm</location>
        <location evidence="2">Cytoskeleton</location>
        <location evidence="2">Stress fiber</location>
    </subcellularLocation>
    <subcellularLocation>
        <location evidence="4">Cytoplasm</location>
        <location evidence="4">Myofibril</location>
    </subcellularLocation>
</comment>
<dbReference type="SMR" id="Q18194"/>
<dbReference type="GeneID" id="177600"/>
<dbReference type="Reactome" id="R-CEL-6811436">
    <property type="pathway name" value="COPI-independent Golgi-to-ER retrograde traffic"/>
</dbReference>
<comment type="subunit">
    <text evidence="14">Subunit of dynactin, a multiprotein complex part of a tripartite complex with dynein and a adapter, such as BICDL1, BICD2 or HOOK3. The dynactin complex is built around ACTR1A/ACTB filament and consists of an actin-related filament composed of a shoulder domain, a pointed end and a barbed end. Its length is defined by its flexible shoulder domain. The soulder is composed of 2 DCTN1 subunits, 4 DCTN2 and 2 DCTN3. The 4 DCNT2 (via N-terminus) bind the ACTR1A filament and act as molecular rulers to determine the length. The pointed end is important for binding dynein-dynactin cargo adapters. Consists of 4 subunits: ACTR10, DCNT4, DCTN5 and DCTN6. The barbed end is composed of a CAPZA1:CAPZB heterodimers, which binds ACTR1A/ACTB filament and dynactin and stabilizes dynactin. Interacts with ATP7B, but not ATP7A, in a copper-dependent manner. Interacts with ANK2; this interaction is required for localization at costameres. Interacts with N4BP2L1.</text>
</comment>
<dbReference type="FunCoup" id="Q18194">
    <property type="interactions" value="3110"/>
</dbReference>
<keyword evidence="8" id="KW-0832">Ubl conjugation</keyword>
<dbReference type="eggNOG" id="KOG3896">
    <property type="taxonomic scope" value="Eukaryota"/>
</dbReference>
<dbReference type="GO" id="GO:0005938">
    <property type="term" value="C:cell cortex"/>
    <property type="evidence" value="ECO:0007669"/>
    <property type="project" value="UniProtKB-SubCell"/>
</dbReference>
<dbReference type="STRING" id="6239.C26B2.1.1"/>
<evidence type="ECO:0000256" key="13">
    <source>
        <dbReference type="ARBA" id="ARBA00034864"/>
    </source>
</evidence>
<dbReference type="PaxDb" id="6239-C26B2.1.1"/>
<evidence type="ECO:0000256" key="10">
    <source>
        <dbReference type="ARBA" id="ARBA00023054"/>
    </source>
</evidence>
<evidence type="ECO:0000313" key="16">
    <source>
        <dbReference type="Proteomes" id="UP000001940"/>
    </source>
</evidence>
<dbReference type="UCSC" id="C26B2.1">
    <property type="organism name" value="c. elegans"/>
</dbReference>
<comment type="similarity">
    <text evidence="12">Belongs to the dynactin subunit 4 family.</text>
</comment>
<keyword evidence="6" id="KW-1017">Isopeptide bond</keyword>
<dbReference type="PANTHER" id="PTHR13034:SF2">
    <property type="entry name" value="DYNACTIN SUBUNIT 4"/>
    <property type="match status" value="1"/>
</dbReference>
<dbReference type="HOGENOM" id="CLU_030384_0_0_1"/>
<evidence type="ECO:0000256" key="2">
    <source>
        <dbReference type="ARBA" id="ARBA00004529"/>
    </source>
</evidence>
<keyword evidence="7" id="KW-0597">Phosphoprotein</keyword>
<dbReference type="GO" id="GO:0030016">
    <property type="term" value="C:myofibril"/>
    <property type="evidence" value="ECO:0007669"/>
    <property type="project" value="UniProtKB-SubCell"/>
</dbReference>
<evidence type="ECO:0000313" key="17">
    <source>
        <dbReference type="WormBase" id="C26B2.1"/>
    </source>
</evidence>
<evidence type="ECO:0007829" key="18">
    <source>
        <dbReference type="PeptideAtlas" id="Q18194"/>
    </source>
</evidence>
<evidence type="ECO:0000256" key="7">
    <source>
        <dbReference type="ARBA" id="ARBA00022553"/>
    </source>
</evidence>
<keyword evidence="11" id="KW-0206">Cytoskeleton</keyword>
<dbReference type="OrthoDB" id="283815at2759"/>
<dbReference type="RefSeq" id="NP_501344.1">
    <property type="nucleotide sequence ID" value="NM_068943.6"/>
</dbReference>
<keyword evidence="10" id="KW-0175">Coiled coil</keyword>
<dbReference type="Reactome" id="R-CEL-6807878">
    <property type="pathway name" value="COPI-mediated anterograde transport"/>
</dbReference>
<dbReference type="GO" id="GO:0005813">
    <property type="term" value="C:centrosome"/>
    <property type="evidence" value="ECO:0007669"/>
    <property type="project" value="UniProtKB-SubCell"/>
</dbReference>
<keyword evidence="16" id="KW-1185">Reference proteome</keyword>
<evidence type="ECO:0000256" key="1">
    <source>
        <dbReference type="ARBA" id="ARBA00004300"/>
    </source>
</evidence>
<dbReference type="Proteomes" id="UP000001940">
    <property type="component" value="Chromosome IV"/>
</dbReference>
<dbReference type="InParanoid" id="Q18194"/>
<evidence type="ECO:0000313" key="15">
    <source>
        <dbReference type="EMBL" id="CCD65191.1"/>
    </source>
</evidence>
<evidence type="ECO:0000256" key="3">
    <source>
        <dbReference type="ARBA" id="ARBA00004544"/>
    </source>
</evidence>
<dbReference type="OMA" id="FIVWRKA"/>
<dbReference type="PhylomeDB" id="Q18194"/>
<evidence type="ECO:0000256" key="12">
    <source>
        <dbReference type="ARBA" id="ARBA00034776"/>
    </source>
</evidence>
<evidence type="ECO:0000256" key="9">
    <source>
        <dbReference type="ARBA" id="ARBA00022990"/>
    </source>
</evidence>
<dbReference type="WormBase" id="C26B2.1">
    <property type="protein sequence ID" value="CE04087"/>
    <property type="gene ID" value="WBGene00016124"/>
    <property type="gene designation" value="dnc-4"/>
</dbReference>
<evidence type="ECO:0000256" key="14">
    <source>
        <dbReference type="ARBA" id="ARBA00093507"/>
    </source>
</evidence>
<proteinExistence type="evidence at protein level"/>
<dbReference type="IntAct" id="Q18194">
    <property type="interactions" value="3"/>
</dbReference>
<dbReference type="Pfam" id="PF05502">
    <property type="entry name" value="Dynactin_p62"/>
    <property type="match status" value="1"/>
</dbReference>
<dbReference type="GO" id="GO:0005869">
    <property type="term" value="C:dynactin complex"/>
    <property type="evidence" value="ECO:0000314"/>
    <property type="project" value="WormBase"/>
</dbReference>
<evidence type="ECO:0000256" key="4">
    <source>
        <dbReference type="ARBA" id="ARBA00004657"/>
    </source>
</evidence>
<evidence type="ECO:0000256" key="5">
    <source>
        <dbReference type="ARBA" id="ARBA00022490"/>
    </source>
</evidence>
<dbReference type="KEGG" id="cel:CELE_C26B2.1"/>
<keyword evidence="18" id="KW-1267">Proteomics identification</keyword>
<protein>
    <recommendedName>
        <fullName evidence="13">Dynactin subunit 4</fullName>
    </recommendedName>
</protein>
<dbReference type="PIR" id="T34123">
    <property type="entry name" value="T34123"/>
</dbReference>
<accession>Q18194</accession>
<dbReference type="EMBL" id="BX284604">
    <property type="protein sequence ID" value="CCD65191.1"/>
    <property type="molecule type" value="Genomic_DNA"/>
</dbReference>
<dbReference type="Bgee" id="WBGene00016124">
    <property type="expression patterns" value="Expressed in germ line (C elegans) and 4 other cell types or tissues"/>
</dbReference>
<dbReference type="AlphaFoldDB" id="Q18194"/>
<dbReference type="AGR" id="WB:WBGene00016124"/>
<keyword evidence="5" id="KW-0963">Cytoplasm</keyword>
<dbReference type="PeptideAtlas" id="Q18194"/>
<evidence type="ECO:0000256" key="8">
    <source>
        <dbReference type="ARBA" id="ARBA00022843"/>
    </source>
</evidence>
<name>Q18194_CAEEL</name>
<reference evidence="15 16" key="1">
    <citation type="journal article" date="1998" name="Science">
        <title>Genome sequence of the nematode C. elegans: a platform for investigating biology.</title>
        <authorList>
            <consortium name="The C. elegans sequencing consortium"/>
            <person name="Sulson J.E."/>
            <person name="Waterston R."/>
        </authorList>
    </citation>
    <scope>NUCLEOTIDE SEQUENCE [LARGE SCALE GENOMIC DNA]</scope>
    <source>
        <strain evidence="15 16">Bristol N2</strain>
    </source>
</reference>
<gene>
    <name evidence="15 17" type="primary">dnc-4</name>
    <name evidence="17" type="ORF">C26B2.1</name>
    <name evidence="15" type="ORF">CELE_C26B2.1</name>
</gene>
<dbReference type="CTD" id="177600"/>
<dbReference type="InterPro" id="IPR008603">
    <property type="entry name" value="DCTN4"/>
</dbReference>
<evidence type="ECO:0000256" key="6">
    <source>
        <dbReference type="ARBA" id="ARBA00022499"/>
    </source>
</evidence>
<sequence length="413" mass="46490">MSELLQYSRIKYECTCGKFRTLPDLVFCRYCFKIKCDDCSLGEVDNIFCPRCLEPSSVPEARLKKHKCASCNDCPKCANVLSARTENDNVYLVCQYCRWSSREANQEDQENTKSWPTKENPLVNQLGEVTAYMKRLELIENAPKDLKKGKSGKAWTAFHLKDKFGFQQMVDKRKKALAPEMNPVDAHAPTEAPTLEDEIKERTDDLRTLDQIIMQPLINISEPLLPVQVPLAGRVQVRCDECERTLIKRDFGVTTFKFKISSFARQFVPDIRMSRPVDDLKVGETSHVFLSITNLSSSAMDLTIAPQSGNGFIQCSSDPIQLLLPSSRASDTAAPGVHADQSDVIVFRQHNRVGLRLDVIPTEMDLSSPCLNLLITYCQDGSFRLSSASDKILKPEETCPDPILSANLKVDLR</sequence>
<organism evidence="15 16">
    <name type="scientific">Caenorhabditis elegans</name>
    <dbReference type="NCBI Taxonomy" id="6239"/>
    <lineage>
        <taxon>Eukaryota</taxon>
        <taxon>Metazoa</taxon>
        <taxon>Ecdysozoa</taxon>
        <taxon>Nematoda</taxon>
        <taxon>Chromadorea</taxon>
        <taxon>Rhabditida</taxon>
        <taxon>Rhabditina</taxon>
        <taxon>Rhabditomorpha</taxon>
        <taxon>Rhabditoidea</taxon>
        <taxon>Rhabditidae</taxon>
        <taxon>Peloderinae</taxon>
        <taxon>Caenorhabditis</taxon>
    </lineage>
</organism>
<dbReference type="GO" id="GO:0001725">
    <property type="term" value="C:stress fiber"/>
    <property type="evidence" value="ECO:0007669"/>
    <property type="project" value="UniProtKB-SubCell"/>
</dbReference>
<dbReference type="PANTHER" id="PTHR13034">
    <property type="entry name" value="DYNACTIN P62 SUBUNIT"/>
    <property type="match status" value="1"/>
</dbReference>
<keyword evidence="9" id="KW-0007">Acetylation</keyword>